<dbReference type="InterPro" id="IPR018495">
    <property type="entry name" value="Succ_DH_cyt_bsu_CS"/>
</dbReference>
<feature type="binding site" description="axial binding residue" evidence="12">
    <location>
        <position position="83"/>
    </location>
    <ligand>
        <name>heme</name>
        <dbReference type="ChEBI" id="CHEBI:30413"/>
        <note>ligand shared with second transmembrane subunit</note>
    </ligand>
    <ligandPart>
        <name>Fe</name>
        <dbReference type="ChEBI" id="CHEBI:18248"/>
    </ligandPart>
</feature>
<dbReference type="GO" id="GO:0009055">
    <property type="term" value="F:electron transfer activity"/>
    <property type="evidence" value="ECO:0007669"/>
    <property type="project" value="InterPro"/>
</dbReference>
<dbReference type="PROSITE" id="PS01000">
    <property type="entry name" value="SDH_CYT_1"/>
    <property type="match status" value="1"/>
</dbReference>
<keyword evidence="9 12" id="KW-0408">Iron</keyword>
<evidence type="ECO:0000256" key="1">
    <source>
        <dbReference type="ARBA" id="ARBA00004050"/>
    </source>
</evidence>
<name>A0A975D2V7_9SPHN</name>
<comment type="subcellular location">
    <subcellularLocation>
        <location evidence="2">Membrane</location>
        <topology evidence="2">Multi-pass membrane protein</topology>
    </subcellularLocation>
</comment>
<evidence type="ECO:0000256" key="6">
    <source>
        <dbReference type="ARBA" id="ARBA00022692"/>
    </source>
</evidence>
<protein>
    <recommendedName>
        <fullName evidence="4">Succinate dehydrogenase cytochrome b556 subunit</fullName>
    </recommendedName>
</protein>
<evidence type="ECO:0000256" key="2">
    <source>
        <dbReference type="ARBA" id="ARBA00004141"/>
    </source>
</evidence>
<evidence type="ECO:0000256" key="4">
    <source>
        <dbReference type="ARBA" id="ARBA00020076"/>
    </source>
</evidence>
<keyword evidence="7 12" id="KW-0479">Metal-binding</keyword>
<reference evidence="14" key="1">
    <citation type="submission" date="2020-07" db="EMBL/GenBank/DDBJ databases">
        <authorList>
            <person name="Camacho E."/>
        </authorList>
    </citation>
    <scope>NUCLEOTIDE SEQUENCE</scope>
    <source>
        <strain evidence="14">MPO218</strain>
    </source>
</reference>
<comment type="similarity">
    <text evidence="3">Belongs to the cytochrome b560 family.</text>
</comment>
<evidence type="ECO:0000256" key="11">
    <source>
        <dbReference type="ARBA" id="ARBA00025912"/>
    </source>
</evidence>
<organism evidence="14 15">
    <name type="scientific">Rhizorhabdus wittichii</name>
    <dbReference type="NCBI Taxonomy" id="160791"/>
    <lineage>
        <taxon>Bacteria</taxon>
        <taxon>Pseudomonadati</taxon>
        <taxon>Pseudomonadota</taxon>
        <taxon>Alphaproteobacteria</taxon>
        <taxon>Sphingomonadales</taxon>
        <taxon>Sphingomonadaceae</taxon>
        <taxon>Rhizorhabdus</taxon>
    </lineage>
</organism>
<dbReference type="GO" id="GO:0006099">
    <property type="term" value="P:tricarboxylic acid cycle"/>
    <property type="evidence" value="ECO:0007669"/>
    <property type="project" value="InterPro"/>
</dbReference>
<evidence type="ECO:0000256" key="3">
    <source>
        <dbReference type="ARBA" id="ARBA00007244"/>
    </source>
</evidence>
<evidence type="ECO:0000256" key="13">
    <source>
        <dbReference type="SAM" id="Phobius"/>
    </source>
</evidence>
<dbReference type="Gene3D" id="1.20.1300.10">
    <property type="entry name" value="Fumarate reductase/succinate dehydrogenase, transmembrane subunit"/>
    <property type="match status" value="1"/>
</dbReference>
<evidence type="ECO:0000256" key="5">
    <source>
        <dbReference type="ARBA" id="ARBA00022617"/>
    </source>
</evidence>
<dbReference type="GO" id="GO:0016020">
    <property type="term" value="C:membrane"/>
    <property type="evidence" value="ECO:0007669"/>
    <property type="project" value="UniProtKB-SubCell"/>
</dbReference>
<keyword evidence="10 13" id="KW-0472">Membrane</keyword>
<dbReference type="PIRSF" id="PIRSF000178">
    <property type="entry name" value="SDH_cyt_b560"/>
    <property type="match status" value="1"/>
</dbReference>
<keyword evidence="5 12" id="KW-0349">Heme</keyword>
<dbReference type="AlphaFoldDB" id="A0A975D2V7"/>
<dbReference type="NCBIfam" id="TIGR02970">
    <property type="entry name" value="succ_dehyd_cytB"/>
    <property type="match status" value="1"/>
</dbReference>
<feature type="transmembrane region" description="Helical" evidence="13">
    <location>
        <begin position="109"/>
        <end position="130"/>
    </location>
</feature>
<feature type="transmembrane region" description="Helical" evidence="13">
    <location>
        <begin position="60"/>
        <end position="81"/>
    </location>
</feature>
<dbReference type="InterPro" id="IPR000701">
    <property type="entry name" value="SuccDH_FuR_B_TM-su"/>
</dbReference>
<evidence type="ECO:0000313" key="15">
    <source>
        <dbReference type="Proteomes" id="UP000664914"/>
    </source>
</evidence>
<dbReference type="InterPro" id="IPR014314">
    <property type="entry name" value="Succ_DH_cytb556"/>
</dbReference>
<proteinExistence type="inferred from homology"/>
<evidence type="ECO:0000256" key="12">
    <source>
        <dbReference type="PIRSR" id="PIRSR000178-1"/>
    </source>
</evidence>
<gene>
    <name evidence="14" type="primary">sdhC</name>
    <name evidence="14" type="ORF">HRJ34_26845</name>
</gene>
<evidence type="ECO:0000313" key="14">
    <source>
        <dbReference type="EMBL" id="QTH21864.1"/>
    </source>
</evidence>
<evidence type="ECO:0000256" key="9">
    <source>
        <dbReference type="ARBA" id="ARBA00023004"/>
    </source>
</evidence>
<dbReference type="CDD" id="cd03499">
    <property type="entry name" value="SQR_TypeC_SdhC"/>
    <property type="match status" value="1"/>
</dbReference>
<dbReference type="PANTHER" id="PTHR10978:SF5">
    <property type="entry name" value="SUCCINATE DEHYDROGENASE CYTOCHROME B560 SUBUNIT, MITOCHONDRIAL"/>
    <property type="match status" value="1"/>
</dbReference>
<dbReference type="GO" id="GO:0046872">
    <property type="term" value="F:metal ion binding"/>
    <property type="evidence" value="ECO:0007669"/>
    <property type="project" value="UniProtKB-KW"/>
</dbReference>
<dbReference type="Pfam" id="PF01127">
    <property type="entry name" value="Sdh_cyt"/>
    <property type="match status" value="1"/>
</dbReference>
<dbReference type="EMBL" id="CP059319">
    <property type="protein sequence ID" value="QTH21864.1"/>
    <property type="molecule type" value="Genomic_DNA"/>
</dbReference>
<comment type="cofactor">
    <cofactor evidence="12">
        <name>heme</name>
        <dbReference type="ChEBI" id="CHEBI:30413"/>
    </cofactor>
    <text evidence="12">The heme is bound between the two transmembrane subunits.</text>
</comment>
<evidence type="ECO:0000256" key="8">
    <source>
        <dbReference type="ARBA" id="ARBA00022989"/>
    </source>
</evidence>
<reference evidence="14" key="2">
    <citation type="submission" date="2021-04" db="EMBL/GenBank/DDBJ databases">
        <title>Isolation and genomic analysis of the ibuprofen-degrading bacterium Sphingomonas strain MPO218.</title>
        <authorList>
            <person name="Aulestia M."/>
            <person name="Flores A."/>
            <person name="Mangas E.L."/>
            <person name="Perez-Pulido A.J."/>
            <person name="Santero E."/>
            <person name="Camacho E.M."/>
        </authorList>
    </citation>
    <scope>NUCLEOTIDE SEQUENCE</scope>
    <source>
        <strain evidence="14">MPO218</strain>
    </source>
</reference>
<evidence type="ECO:0000256" key="10">
    <source>
        <dbReference type="ARBA" id="ARBA00023136"/>
    </source>
</evidence>
<dbReference type="SUPFAM" id="SSF81343">
    <property type="entry name" value="Fumarate reductase respiratory complex transmembrane subunits"/>
    <property type="match status" value="1"/>
</dbReference>
<keyword evidence="6 13" id="KW-0812">Transmembrane</keyword>
<dbReference type="InterPro" id="IPR034804">
    <property type="entry name" value="SQR/QFR_C/D"/>
</dbReference>
<sequence>MSRNPGRPLSPHLTIWKWGPHMAVSILHRATGVGLAIVAGLAFVWWLVAAASGPDAYATFYKVATSWFGYLVAIGLTWSFFQHLFSGLRHFVLDIGAGYELKINKTGSIATMVGSVLVTLLIWVPILLSLSKGAH</sequence>
<dbReference type="PANTHER" id="PTHR10978">
    <property type="entry name" value="SUCCINATE DEHYDROGENASE CYTOCHROME B560 SUBUNIT"/>
    <property type="match status" value="1"/>
</dbReference>
<accession>A0A975D2V7</accession>
<dbReference type="OMA" id="GYTWALM"/>
<dbReference type="RefSeq" id="WP_011952155.1">
    <property type="nucleotide sequence ID" value="NZ_CP059319.1"/>
</dbReference>
<comment type="subunit">
    <text evidence="11">Part of an enzyme complex containing four subunits: a flavoprotein, an iron-sulfur protein, plus two membrane-anchoring proteins, SdhC and SdhD. The complex can form homotrimers.</text>
</comment>
<keyword evidence="8 13" id="KW-1133">Transmembrane helix</keyword>
<dbReference type="Proteomes" id="UP000664914">
    <property type="component" value="Chromosome"/>
</dbReference>
<feature type="transmembrane region" description="Helical" evidence="13">
    <location>
        <begin position="26"/>
        <end position="48"/>
    </location>
</feature>
<comment type="function">
    <text evidence="1">Membrane-anchoring subunit of succinate dehydrogenase (SDH).</text>
</comment>
<evidence type="ECO:0000256" key="7">
    <source>
        <dbReference type="ARBA" id="ARBA00022723"/>
    </source>
</evidence>